<accession>A0ACB9RZK5</accession>
<protein>
    <submittedName>
        <fullName evidence="1">Uncharacterized protein</fullName>
    </submittedName>
</protein>
<gene>
    <name evidence="1" type="ORF">MLD38_009475</name>
</gene>
<keyword evidence="2" id="KW-1185">Reference proteome</keyword>
<name>A0ACB9RZK5_9MYRT</name>
<comment type="caution">
    <text evidence="1">The sequence shown here is derived from an EMBL/GenBank/DDBJ whole genome shotgun (WGS) entry which is preliminary data.</text>
</comment>
<evidence type="ECO:0000313" key="1">
    <source>
        <dbReference type="EMBL" id="KAI4383666.1"/>
    </source>
</evidence>
<organism evidence="1 2">
    <name type="scientific">Melastoma candidum</name>
    <dbReference type="NCBI Taxonomy" id="119954"/>
    <lineage>
        <taxon>Eukaryota</taxon>
        <taxon>Viridiplantae</taxon>
        <taxon>Streptophyta</taxon>
        <taxon>Embryophyta</taxon>
        <taxon>Tracheophyta</taxon>
        <taxon>Spermatophyta</taxon>
        <taxon>Magnoliopsida</taxon>
        <taxon>eudicotyledons</taxon>
        <taxon>Gunneridae</taxon>
        <taxon>Pentapetalae</taxon>
        <taxon>rosids</taxon>
        <taxon>malvids</taxon>
        <taxon>Myrtales</taxon>
        <taxon>Melastomataceae</taxon>
        <taxon>Melastomatoideae</taxon>
        <taxon>Melastomateae</taxon>
        <taxon>Melastoma</taxon>
    </lineage>
</organism>
<dbReference type="Proteomes" id="UP001057402">
    <property type="component" value="Chromosome 3"/>
</dbReference>
<proteinExistence type="predicted"/>
<reference evidence="2" key="1">
    <citation type="journal article" date="2023" name="Front. Plant Sci.">
        <title>Chromosomal-level genome assembly of Melastoma candidum provides insights into trichome evolution.</title>
        <authorList>
            <person name="Zhong Y."/>
            <person name="Wu W."/>
            <person name="Sun C."/>
            <person name="Zou P."/>
            <person name="Liu Y."/>
            <person name="Dai S."/>
            <person name="Zhou R."/>
        </authorList>
    </citation>
    <scope>NUCLEOTIDE SEQUENCE [LARGE SCALE GENOMIC DNA]</scope>
</reference>
<sequence length="202" mass="21617">MASQKTSSALNLVLLSVTLVMLAGFVGSDHAQDREECTDQLVGLATCLPYVNGDARVPTQDCCSSLKLILQKSLKCLCILVRDRNDPSLGIKVNTTLALSLPSSCNAPVNISSCIDILHLAPASDLAKVFSDFEKSLEKKTTTAGHAPSASANASTGGSNSPRTSSRITSDCKGRRQQFWSWRCPWGALLWISTSELLFLGL</sequence>
<evidence type="ECO:0000313" key="2">
    <source>
        <dbReference type="Proteomes" id="UP001057402"/>
    </source>
</evidence>
<dbReference type="EMBL" id="CM042882">
    <property type="protein sequence ID" value="KAI4383666.1"/>
    <property type="molecule type" value="Genomic_DNA"/>
</dbReference>